<feature type="transmembrane region" description="Helical" evidence="9">
    <location>
        <begin position="21"/>
        <end position="42"/>
    </location>
</feature>
<dbReference type="InterPro" id="IPR036890">
    <property type="entry name" value="HATPase_C_sf"/>
</dbReference>
<dbReference type="Gene3D" id="3.30.565.10">
    <property type="entry name" value="Histidine kinase-like ATPase, C-terminal domain"/>
    <property type="match status" value="1"/>
</dbReference>
<dbReference type="InterPro" id="IPR011712">
    <property type="entry name" value="Sig_transdc_His_kin_sub3_dim/P"/>
</dbReference>
<feature type="domain" description="Histidine kinase/HSP90-like ATPase" evidence="10">
    <location>
        <begin position="327"/>
        <end position="417"/>
    </location>
</feature>
<sequence>MHAEQTWRPLRSLASARPWRCLAYLASGVPVGVLCLVVIAVLGGAGVLLLPVLVGVVPLVLLCLLGAPVARVERARLRWVDPAPVVAGDRAPASDALRRARARLREPATWREFAHALLLATVLWPVDLLVVATAVLPVVALLAPLLVAVLPADAVPAGKVLADNGLLWMTVPVGLVALVAAVPVVTLVGLGRARLARALLSTHRATDTTELVEVRRSRARMVDRHEAERRRIERDLHDGAQQRLTSVAMLLGLARAQLGPQHPVTGLVGKAHTEVSAALAELRDLIHGIHPRILADRGLDAALGELADRCAVPVRVDATVGGRLPDSVESAAYYGVSEALTNVVKHSGARRAEVRARYEGGVLRVEVRDDGRGGADPSRGGGLTGLADRAAAVGGTLALASPEGGPTRLRATIPCEPAP</sequence>
<dbReference type="Pfam" id="PF02518">
    <property type="entry name" value="HATPase_c"/>
    <property type="match status" value="1"/>
</dbReference>
<evidence type="ECO:0000256" key="3">
    <source>
        <dbReference type="ARBA" id="ARBA00022553"/>
    </source>
</evidence>
<evidence type="ECO:0000256" key="9">
    <source>
        <dbReference type="SAM" id="Phobius"/>
    </source>
</evidence>
<keyword evidence="9" id="KW-0472">Membrane</keyword>
<dbReference type="InterPro" id="IPR050482">
    <property type="entry name" value="Sensor_HK_TwoCompSys"/>
</dbReference>
<evidence type="ECO:0000256" key="7">
    <source>
        <dbReference type="ARBA" id="ARBA00022840"/>
    </source>
</evidence>
<reference evidence="11 12" key="1">
    <citation type="submission" date="2016-11" db="EMBL/GenBank/DDBJ databases">
        <authorList>
            <person name="Jaros S."/>
            <person name="Januszkiewicz K."/>
            <person name="Wedrychowicz H."/>
        </authorList>
    </citation>
    <scope>NUCLEOTIDE SEQUENCE [LARGE SCALE GENOMIC DNA]</scope>
    <source>
        <strain evidence="11 12">DSM 44523</strain>
    </source>
</reference>
<dbReference type="OrthoDB" id="5241729at2"/>
<keyword evidence="9" id="KW-1133">Transmembrane helix</keyword>
<dbReference type="GO" id="GO:0016020">
    <property type="term" value="C:membrane"/>
    <property type="evidence" value="ECO:0007669"/>
    <property type="project" value="InterPro"/>
</dbReference>
<name>A0A1M5D2A2_STRHI</name>
<evidence type="ECO:0000256" key="2">
    <source>
        <dbReference type="ARBA" id="ARBA00012438"/>
    </source>
</evidence>
<dbReference type="RefSeq" id="WP_143174160.1">
    <property type="nucleotide sequence ID" value="NZ_FQVN01000004.1"/>
</dbReference>
<organism evidence="11 12">
    <name type="scientific">Streptoalloteichus hindustanus</name>
    <dbReference type="NCBI Taxonomy" id="2017"/>
    <lineage>
        <taxon>Bacteria</taxon>
        <taxon>Bacillati</taxon>
        <taxon>Actinomycetota</taxon>
        <taxon>Actinomycetes</taxon>
        <taxon>Pseudonocardiales</taxon>
        <taxon>Pseudonocardiaceae</taxon>
        <taxon>Streptoalloteichus</taxon>
    </lineage>
</organism>
<evidence type="ECO:0000256" key="4">
    <source>
        <dbReference type="ARBA" id="ARBA00022679"/>
    </source>
</evidence>
<keyword evidence="8" id="KW-0902">Two-component regulatory system</keyword>
<dbReference type="SMART" id="SM00387">
    <property type="entry name" value="HATPase_c"/>
    <property type="match status" value="1"/>
</dbReference>
<evidence type="ECO:0000256" key="5">
    <source>
        <dbReference type="ARBA" id="ARBA00022741"/>
    </source>
</evidence>
<dbReference type="Proteomes" id="UP000184501">
    <property type="component" value="Unassembled WGS sequence"/>
</dbReference>
<dbReference type="SUPFAM" id="SSF55874">
    <property type="entry name" value="ATPase domain of HSP90 chaperone/DNA topoisomerase II/histidine kinase"/>
    <property type="match status" value="1"/>
</dbReference>
<feature type="transmembrane region" description="Helical" evidence="9">
    <location>
        <begin position="166"/>
        <end position="190"/>
    </location>
</feature>
<evidence type="ECO:0000259" key="10">
    <source>
        <dbReference type="SMART" id="SM00387"/>
    </source>
</evidence>
<evidence type="ECO:0000313" key="12">
    <source>
        <dbReference type="Proteomes" id="UP000184501"/>
    </source>
</evidence>
<dbReference type="STRING" id="2017.SAMN05444320_104264"/>
<dbReference type="InterPro" id="IPR025828">
    <property type="entry name" value="Put_sensor_dom"/>
</dbReference>
<dbReference type="Gene3D" id="1.20.5.1930">
    <property type="match status" value="1"/>
</dbReference>
<dbReference type="CDD" id="cd16917">
    <property type="entry name" value="HATPase_UhpB-NarQ-NarX-like"/>
    <property type="match status" value="1"/>
</dbReference>
<dbReference type="PANTHER" id="PTHR24421">
    <property type="entry name" value="NITRATE/NITRITE SENSOR PROTEIN NARX-RELATED"/>
    <property type="match status" value="1"/>
</dbReference>
<dbReference type="PANTHER" id="PTHR24421:SF10">
    <property type="entry name" value="NITRATE_NITRITE SENSOR PROTEIN NARQ"/>
    <property type="match status" value="1"/>
</dbReference>
<keyword evidence="6 11" id="KW-0418">Kinase</keyword>
<dbReference type="GO" id="GO:0005524">
    <property type="term" value="F:ATP binding"/>
    <property type="evidence" value="ECO:0007669"/>
    <property type="project" value="UniProtKB-KW"/>
</dbReference>
<evidence type="ECO:0000313" key="11">
    <source>
        <dbReference type="EMBL" id="SHF60967.1"/>
    </source>
</evidence>
<dbReference type="Pfam" id="PF07730">
    <property type="entry name" value="HisKA_3"/>
    <property type="match status" value="1"/>
</dbReference>
<keyword evidence="4" id="KW-0808">Transferase</keyword>
<dbReference type="GO" id="GO:0000155">
    <property type="term" value="F:phosphorelay sensor kinase activity"/>
    <property type="evidence" value="ECO:0007669"/>
    <property type="project" value="InterPro"/>
</dbReference>
<evidence type="ECO:0000256" key="1">
    <source>
        <dbReference type="ARBA" id="ARBA00000085"/>
    </source>
</evidence>
<feature type="transmembrane region" description="Helical" evidence="9">
    <location>
        <begin position="48"/>
        <end position="70"/>
    </location>
</feature>
<evidence type="ECO:0000256" key="6">
    <source>
        <dbReference type="ARBA" id="ARBA00022777"/>
    </source>
</evidence>
<dbReference type="Pfam" id="PF13796">
    <property type="entry name" value="Sensor"/>
    <property type="match status" value="1"/>
</dbReference>
<evidence type="ECO:0000256" key="8">
    <source>
        <dbReference type="ARBA" id="ARBA00023012"/>
    </source>
</evidence>
<keyword evidence="9" id="KW-0812">Transmembrane</keyword>
<keyword evidence="5" id="KW-0547">Nucleotide-binding</keyword>
<keyword evidence="3" id="KW-0597">Phosphoprotein</keyword>
<dbReference type="EMBL" id="FQVN01000004">
    <property type="protein sequence ID" value="SHF60967.1"/>
    <property type="molecule type" value="Genomic_DNA"/>
</dbReference>
<gene>
    <name evidence="11" type="ORF">SAMN05444320_104264</name>
</gene>
<comment type="catalytic activity">
    <reaction evidence="1">
        <text>ATP + protein L-histidine = ADP + protein N-phospho-L-histidine.</text>
        <dbReference type="EC" id="2.7.13.3"/>
    </reaction>
</comment>
<dbReference type="GO" id="GO:0046983">
    <property type="term" value="F:protein dimerization activity"/>
    <property type="evidence" value="ECO:0007669"/>
    <property type="project" value="InterPro"/>
</dbReference>
<feature type="transmembrane region" description="Helical" evidence="9">
    <location>
        <begin position="113"/>
        <end position="146"/>
    </location>
</feature>
<protein>
    <recommendedName>
        <fullName evidence="2">histidine kinase</fullName>
        <ecNumber evidence="2">2.7.13.3</ecNumber>
    </recommendedName>
</protein>
<accession>A0A1M5D2A2</accession>
<keyword evidence="7" id="KW-0067">ATP-binding</keyword>
<dbReference type="EC" id="2.7.13.3" evidence="2"/>
<dbReference type="InterPro" id="IPR003594">
    <property type="entry name" value="HATPase_dom"/>
</dbReference>
<proteinExistence type="predicted"/>
<keyword evidence="12" id="KW-1185">Reference proteome</keyword>
<dbReference type="AlphaFoldDB" id="A0A1M5D2A2"/>